<protein>
    <submittedName>
        <fullName evidence="3">Alkaline shock response membrane anchor protein AmaP</fullName>
    </submittedName>
</protein>
<evidence type="ECO:0000313" key="4">
    <source>
        <dbReference type="Proteomes" id="UP001250214"/>
    </source>
</evidence>
<dbReference type="Proteomes" id="UP001250214">
    <property type="component" value="Unassembled WGS sequence"/>
</dbReference>
<dbReference type="RefSeq" id="WP_310913520.1">
    <property type="nucleotide sequence ID" value="NZ_JAVLVT010000009.1"/>
</dbReference>
<organism evidence="3 4">
    <name type="scientific">Lipingzhangella rawalii</name>
    <dbReference type="NCBI Taxonomy" id="2055835"/>
    <lineage>
        <taxon>Bacteria</taxon>
        <taxon>Bacillati</taxon>
        <taxon>Actinomycetota</taxon>
        <taxon>Actinomycetes</taxon>
        <taxon>Streptosporangiales</taxon>
        <taxon>Nocardiopsidaceae</taxon>
        <taxon>Lipingzhangella</taxon>
    </lineage>
</organism>
<name>A0ABU2H9K1_9ACTN</name>
<feature type="transmembrane region" description="Helical" evidence="2">
    <location>
        <begin position="34"/>
        <end position="53"/>
    </location>
</feature>
<keyword evidence="4" id="KW-1185">Reference proteome</keyword>
<keyword evidence="2" id="KW-0472">Membrane</keyword>
<proteinExistence type="predicted"/>
<sequence length="178" mass="19356">MLLVTGGGALTLGWRLAPQALIWDRAAVESYVAQPWVLGATLAVVLVIGLLGLRWMYIQSRTDTVGRLRLEPGTTGPGSGPGPDGRSGMPARAVQDVVVDEVSGYQGVRRARARVTTSVREPHLRLDVTLGDDTDVAAFWRQVRQQAVERLRSALELEHLPTVVRISMAAPSQERELV</sequence>
<gene>
    <name evidence="3" type="ORF">RIF23_16815</name>
</gene>
<evidence type="ECO:0000256" key="2">
    <source>
        <dbReference type="SAM" id="Phobius"/>
    </source>
</evidence>
<feature type="compositionally biased region" description="Gly residues" evidence="1">
    <location>
        <begin position="75"/>
        <end position="85"/>
    </location>
</feature>
<evidence type="ECO:0000313" key="3">
    <source>
        <dbReference type="EMBL" id="MDS1271956.1"/>
    </source>
</evidence>
<reference evidence="4" key="1">
    <citation type="submission" date="2023-07" db="EMBL/GenBank/DDBJ databases">
        <title>Novel species in the genus Lipingzhangella isolated from Sambhar Salt Lake.</title>
        <authorList>
            <person name="Jiya N."/>
            <person name="Kajale S."/>
            <person name="Sharma A."/>
        </authorList>
    </citation>
    <scope>NUCLEOTIDE SEQUENCE [LARGE SCALE GENOMIC DNA]</scope>
    <source>
        <strain evidence="4">LS1_29</strain>
    </source>
</reference>
<evidence type="ECO:0000256" key="1">
    <source>
        <dbReference type="SAM" id="MobiDB-lite"/>
    </source>
</evidence>
<dbReference type="EMBL" id="JAVLVT010000009">
    <property type="protein sequence ID" value="MDS1271956.1"/>
    <property type="molecule type" value="Genomic_DNA"/>
</dbReference>
<keyword evidence="2" id="KW-0812">Transmembrane</keyword>
<keyword evidence="2" id="KW-1133">Transmembrane helix</keyword>
<comment type="caution">
    <text evidence="3">The sequence shown here is derived from an EMBL/GenBank/DDBJ whole genome shotgun (WGS) entry which is preliminary data.</text>
</comment>
<feature type="region of interest" description="Disordered" evidence="1">
    <location>
        <begin position="68"/>
        <end position="90"/>
    </location>
</feature>
<accession>A0ABU2H9K1</accession>